<protein>
    <submittedName>
        <fullName evidence="1">Phosphonatase-like hydrolase</fullName>
    </submittedName>
</protein>
<dbReference type="PANTHER" id="PTHR43434">
    <property type="entry name" value="PHOSPHOGLYCOLATE PHOSPHATASE"/>
    <property type="match status" value="1"/>
</dbReference>
<gene>
    <name evidence="1" type="ORF">ACFS2C_25875</name>
</gene>
<dbReference type="SUPFAM" id="SSF56784">
    <property type="entry name" value="HAD-like"/>
    <property type="match status" value="1"/>
</dbReference>
<organism evidence="1 2">
    <name type="scientific">Prauserella oleivorans</name>
    <dbReference type="NCBI Taxonomy" id="1478153"/>
    <lineage>
        <taxon>Bacteria</taxon>
        <taxon>Bacillati</taxon>
        <taxon>Actinomycetota</taxon>
        <taxon>Actinomycetes</taxon>
        <taxon>Pseudonocardiales</taxon>
        <taxon>Pseudonocardiaceae</taxon>
        <taxon>Prauserella</taxon>
    </lineage>
</organism>
<evidence type="ECO:0000313" key="1">
    <source>
        <dbReference type="EMBL" id="MFD2802826.1"/>
    </source>
</evidence>
<reference evidence="2" key="1">
    <citation type="journal article" date="2019" name="Int. J. Syst. Evol. Microbiol.">
        <title>The Global Catalogue of Microorganisms (GCM) 10K type strain sequencing project: providing services to taxonomists for standard genome sequencing and annotation.</title>
        <authorList>
            <consortium name="The Broad Institute Genomics Platform"/>
            <consortium name="The Broad Institute Genome Sequencing Center for Infectious Disease"/>
            <person name="Wu L."/>
            <person name="Ma J."/>
        </authorList>
    </citation>
    <scope>NUCLEOTIDE SEQUENCE [LARGE SCALE GENOMIC DNA]</scope>
    <source>
        <strain evidence="2">IBRC-M 10906</strain>
    </source>
</reference>
<dbReference type="InterPro" id="IPR023214">
    <property type="entry name" value="HAD_sf"/>
</dbReference>
<dbReference type="InterPro" id="IPR036412">
    <property type="entry name" value="HAD-like_sf"/>
</dbReference>
<dbReference type="Pfam" id="PF00702">
    <property type="entry name" value="Hydrolase"/>
    <property type="match status" value="1"/>
</dbReference>
<dbReference type="NCBIfam" id="TIGR03351">
    <property type="entry name" value="PhnX-like"/>
    <property type="match status" value="1"/>
</dbReference>
<dbReference type="InterPro" id="IPR050155">
    <property type="entry name" value="HAD-like_hydrolase_sf"/>
</dbReference>
<name>A0ABW5WK68_9PSEU</name>
<proteinExistence type="predicted"/>
<dbReference type="SFLD" id="SFLDG01129">
    <property type="entry name" value="C1.5:_HAD__Beta-PGM__Phosphata"/>
    <property type="match status" value="1"/>
</dbReference>
<dbReference type="SFLD" id="SFLDS00003">
    <property type="entry name" value="Haloacid_Dehalogenase"/>
    <property type="match status" value="1"/>
</dbReference>
<accession>A0ABW5WK68</accession>
<dbReference type="RefSeq" id="WP_377395756.1">
    <property type="nucleotide sequence ID" value="NZ_JBHSAN010000054.1"/>
</dbReference>
<dbReference type="EMBL" id="JBHUOF010000049">
    <property type="protein sequence ID" value="MFD2802826.1"/>
    <property type="molecule type" value="Genomic_DNA"/>
</dbReference>
<sequence length="229" mass="23436">MTPPQYRLACLDMAGTTVCDDGAVMAAFGTALDAIGIADGTPERQKAVDYTLETMGQSKIEVFRAIAGDEQAAQRANAAFEAAYLDSIRSGGVAGIDGATDAIRTLREAGTKVALTTGFSVETRDALLDALGWRDVADLVLSPADAGRGRPYPDMILTAVIRLAVDDVRQVAVAGDTTSDLLSGHRAGAGVVAGVLTGAHTEADFATVPHTDVLGSVADLPALLGAAHA</sequence>
<dbReference type="PANTHER" id="PTHR43434:SF19">
    <property type="entry name" value="PHOSPHONOACETALDEHYDE HYDROLASE"/>
    <property type="match status" value="1"/>
</dbReference>
<evidence type="ECO:0000313" key="2">
    <source>
        <dbReference type="Proteomes" id="UP001597478"/>
    </source>
</evidence>
<dbReference type="InterPro" id="IPR022468">
    <property type="entry name" value="PhnX-like"/>
</dbReference>
<dbReference type="Gene3D" id="3.40.50.1000">
    <property type="entry name" value="HAD superfamily/HAD-like"/>
    <property type="match status" value="1"/>
</dbReference>
<keyword evidence="2" id="KW-1185">Reference proteome</keyword>
<dbReference type="Proteomes" id="UP001597478">
    <property type="component" value="Unassembled WGS sequence"/>
</dbReference>
<comment type="caution">
    <text evidence="1">The sequence shown here is derived from an EMBL/GenBank/DDBJ whole genome shotgun (WGS) entry which is preliminary data.</text>
</comment>